<evidence type="ECO:0000256" key="1">
    <source>
        <dbReference type="SAM" id="Phobius"/>
    </source>
</evidence>
<keyword evidence="5" id="KW-1185">Reference proteome</keyword>
<keyword evidence="1" id="KW-0812">Transmembrane</keyword>
<evidence type="ECO:0000313" key="3">
    <source>
        <dbReference type="EMBL" id="WFU64674.1"/>
    </source>
</evidence>
<dbReference type="AlphaFoldDB" id="A0A1G6KNB5"/>
<keyword evidence="1" id="KW-1133">Transmembrane helix</keyword>
<dbReference type="Proteomes" id="UP001221546">
    <property type="component" value="Chromosome"/>
</dbReference>
<evidence type="ECO:0000313" key="4">
    <source>
        <dbReference type="Proteomes" id="UP000199245"/>
    </source>
</evidence>
<sequence length="95" mass="10585">MNWVKGLLVLLALLLGYADLESTNVILSLGLGELNPFMHLAQTWFGVWWLVPKLGLTFVVTWLLWRSNNVYNIALVVAFCSTPVLNNLVIIAGTN</sequence>
<reference evidence="3 5" key="2">
    <citation type="submission" date="2023-04" db="EMBL/GenBank/DDBJ databases">
        <title>Australian commercial rhizobial inoculants.</title>
        <authorList>
            <person name="Kohlmeier M.G."/>
            <person name="O'Hara G.W."/>
            <person name="Colombi E."/>
            <person name="Ramsay J.P."/>
            <person name="Terpolilli J."/>
        </authorList>
    </citation>
    <scope>NUCLEOTIDE SEQUENCE [LARGE SCALE GENOMIC DNA]</scope>
    <source>
        <strain evidence="3 5">CB627</strain>
    </source>
</reference>
<evidence type="ECO:0000313" key="2">
    <source>
        <dbReference type="EMBL" id="SDC32474.1"/>
    </source>
</evidence>
<keyword evidence="1" id="KW-0472">Membrane</keyword>
<evidence type="ECO:0000313" key="5">
    <source>
        <dbReference type="Proteomes" id="UP001221546"/>
    </source>
</evidence>
<dbReference type="GeneID" id="92958105"/>
<dbReference type="EMBL" id="CP121646">
    <property type="protein sequence ID" value="WFU64674.1"/>
    <property type="molecule type" value="Genomic_DNA"/>
</dbReference>
<organism evidence="2 4">
    <name type="scientific">Bradyrhizobium brasilense</name>
    <dbReference type="NCBI Taxonomy" id="1419277"/>
    <lineage>
        <taxon>Bacteria</taxon>
        <taxon>Pseudomonadati</taxon>
        <taxon>Pseudomonadota</taxon>
        <taxon>Alphaproteobacteria</taxon>
        <taxon>Hyphomicrobiales</taxon>
        <taxon>Nitrobacteraceae</taxon>
        <taxon>Bradyrhizobium</taxon>
    </lineage>
</organism>
<proteinExistence type="predicted"/>
<dbReference type="Proteomes" id="UP000199245">
    <property type="component" value="Unassembled WGS sequence"/>
</dbReference>
<feature type="transmembrane region" description="Helical" evidence="1">
    <location>
        <begin position="44"/>
        <end position="65"/>
    </location>
</feature>
<reference evidence="2 4" key="1">
    <citation type="submission" date="2016-10" db="EMBL/GenBank/DDBJ databases">
        <authorList>
            <person name="de Groot N.N."/>
        </authorList>
    </citation>
    <scope>NUCLEOTIDE SEQUENCE [LARGE SCALE GENOMIC DNA]</scope>
    <source>
        <strain evidence="2 4">R5</strain>
    </source>
</reference>
<feature type="transmembrane region" description="Helical" evidence="1">
    <location>
        <begin position="72"/>
        <end position="92"/>
    </location>
</feature>
<dbReference type="EMBL" id="FMZW01000002">
    <property type="protein sequence ID" value="SDC32474.1"/>
    <property type="molecule type" value="Genomic_DNA"/>
</dbReference>
<name>A0A1G6KNB5_9BRAD</name>
<dbReference type="RefSeq" id="WP_225161514.1">
    <property type="nucleotide sequence ID" value="NZ_CP121646.1"/>
</dbReference>
<protein>
    <submittedName>
        <fullName evidence="3">DUF5658 family protein</fullName>
    </submittedName>
</protein>
<gene>
    <name evidence="3" type="ORF">QA636_03710</name>
    <name evidence="2" type="ORF">SAMN05216337_1002154</name>
</gene>
<accession>A0A1G6KNB5</accession>